<keyword evidence="6" id="KW-1185">Reference proteome</keyword>
<keyword evidence="2" id="KW-0238">DNA-binding</keyword>
<dbReference type="PANTHER" id="PTHR47894:SF4">
    <property type="entry name" value="HTH-TYPE TRANSCRIPTIONAL REGULATOR GADX"/>
    <property type="match status" value="1"/>
</dbReference>
<dbReference type="PANTHER" id="PTHR47894">
    <property type="entry name" value="HTH-TYPE TRANSCRIPTIONAL REGULATOR GADX"/>
    <property type="match status" value="1"/>
</dbReference>
<feature type="domain" description="HTH araC/xylS-type" evidence="4">
    <location>
        <begin position="237"/>
        <end position="335"/>
    </location>
</feature>
<comment type="caution">
    <text evidence="5">The sequence shown here is derived from an EMBL/GenBank/DDBJ whole genome shotgun (WGS) entry which is preliminary data.</text>
</comment>
<dbReference type="PRINTS" id="PR00032">
    <property type="entry name" value="HTHARAC"/>
</dbReference>
<dbReference type="Pfam" id="PF12625">
    <property type="entry name" value="Arabinose_bd"/>
    <property type="match status" value="1"/>
</dbReference>
<dbReference type="InterPro" id="IPR032687">
    <property type="entry name" value="AraC-type_N"/>
</dbReference>
<reference evidence="5 6" key="1">
    <citation type="journal article" date="2011" name="Int. J. Syst. Evol. Microbiol.">
        <title>Zhongshania antarctica gen. nov., sp. nov. and Zhongshania guokunii sp. nov., gammaproteobacteria respectively isolated from coastal attached (fast) ice and surface seawater of the Antarctic.</title>
        <authorList>
            <person name="Li H.J."/>
            <person name="Zhang X.Y."/>
            <person name="Chen C.X."/>
            <person name="Zhang Y.J."/>
            <person name="Gao Z.M."/>
            <person name="Yu Y."/>
            <person name="Chen X.L."/>
            <person name="Chen B."/>
            <person name="Zhang Y.Z."/>
        </authorList>
    </citation>
    <scope>NUCLEOTIDE SEQUENCE [LARGE SCALE GENOMIC DNA]</scope>
    <source>
        <strain evidence="5 6">R06B22</strain>
    </source>
</reference>
<keyword evidence="3" id="KW-0804">Transcription</keyword>
<dbReference type="RefSeq" id="WP_368374068.1">
    <property type="nucleotide sequence ID" value="NZ_JBFRYB010000001.1"/>
</dbReference>
<evidence type="ECO:0000313" key="6">
    <source>
        <dbReference type="Proteomes" id="UP001557484"/>
    </source>
</evidence>
<accession>A0ABV3TT56</accession>
<dbReference type="SMART" id="SM00342">
    <property type="entry name" value="HTH_ARAC"/>
    <property type="match status" value="1"/>
</dbReference>
<protein>
    <submittedName>
        <fullName evidence="5">AraC family transcriptional regulator</fullName>
    </submittedName>
</protein>
<dbReference type="Pfam" id="PF12833">
    <property type="entry name" value="HTH_18"/>
    <property type="match status" value="1"/>
</dbReference>
<dbReference type="InterPro" id="IPR018060">
    <property type="entry name" value="HTH_AraC"/>
</dbReference>
<evidence type="ECO:0000259" key="4">
    <source>
        <dbReference type="PROSITE" id="PS01124"/>
    </source>
</evidence>
<evidence type="ECO:0000256" key="1">
    <source>
        <dbReference type="ARBA" id="ARBA00023015"/>
    </source>
</evidence>
<dbReference type="Proteomes" id="UP001557484">
    <property type="component" value="Unassembled WGS sequence"/>
</dbReference>
<gene>
    <name evidence="5" type="ORF">AB4875_00500</name>
</gene>
<dbReference type="PROSITE" id="PS01124">
    <property type="entry name" value="HTH_ARAC_FAMILY_2"/>
    <property type="match status" value="1"/>
</dbReference>
<dbReference type="Gene3D" id="1.10.10.60">
    <property type="entry name" value="Homeodomain-like"/>
    <property type="match status" value="1"/>
</dbReference>
<proteinExistence type="predicted"/>
<dbReference type="EMBL" id="JBFRYB010000001">
    <property type="protein sequence ID" value="MEX1663939.1"/>
    <property type="molecule type" value="Genomic_DNA"/>
</dbReference>
<evidence type="ECO:0000256" key="3">
    <source>
        <dbReference type="ARBA" id="ARBA00023163"/>
    </source>
</evidence>
<name>A0ABV3TT56_9GAMM</name>
<dbReference type="SUPFAM" id="SSF46689">
    <property type="entry name" value="Homeodomain-like"/>
    <property type="match status" value="1"/>
</dbReference>
<organism evidence="5 6">
    <name type="scientific">Zhongshania arctica</name>
    <dbReference type="NCBI Taxonomy" id="3238302"/>
    <lineage>
        <taxon>Bacteria</taxon>
        <taxon>Pseudomonadati</taxon>
        <taxon>Pseudomonadota</taxon>
        <taxon>Gammaproteobacteria</taxon>
        <taxon>Cellvibrionales</taxon>
        <taxon>Spongiibacteraceae</taxon>
        <taxon>Zhongshania</taxon>
    </lineage>
</organism>
<keyword evidence="1" id="KW-0805">Transcription regulation</keyword>
<evidence type="ECO:0000256" key="2">
    <source>
        <dbReference type="ARBA" id="ARBA00023125"/>
    </source>
</evidence>
<evidence type="ECO:0000313" key="5">
    <source>
        <dbReference type="EMBL" id="MEX1663939.1"/>
    </source>
</evidence>
<sequence>MTARIRSSCLKGFDALVSELNGDDKSLITGAGIDCSRLSDEDYFFPFGDFTRLLSDSASKLNCSDFGLRLAAIQDQEILGPVAFLALASADVREIINSVGQFLYHYTPAIVLSLKEGERSYACLDFVGLHASSHEQVVEHTVGCTYNIISLLTGGLLQPITVNFRHAMISTQEQYQAIFNCPVFFNQHHDEIELDTQCLELKLSSKNPSLHKLVSNYLSMVEIETDSISRPIVLASHQARHLIKKLLPTGHVTRELVSEKMNMQGRSLHRKLQMEGYTFDSLVDEVRKQEAEKLLKIQHIPMSQITGALGYSEQSSFNRAFKRWFGVSPREYMSRATHGNLED</sequence>
<dbReference type="InterPro" id="IPR009057">
    <property type="entry name" value="Homeodomain-like_sf"/>
</dbReference>
<dbReference type="InterPro" id="IPR020449">
    <property type="entry name" value="Tscrpt_reg_AraC-type_HTH"/>
</dbReference>